<gene>
    <name evidence="4" type="ORF">POM88_027396</name>
</gene>
<comment type="similarity">
    <text evidence="1">Belongs to the protease inhibitor I3 (leguminous Kunitz-type inhibitor) family.</text>
</comment>
<dbReference type="PROSITE" id="PS00283">
    <property type="entry name" value="SOYBEAN_KUNITZ"/>
    <property type="match status" value="1"/>
</dbReference>
<dbReference type="PRINTS" id="PR00291">
    <property type="entry name" value="KUNITZINHBTR"/>
</dbReference>
<reference evidence="4" key="2">
    <citation type="submission" date="2023-05" db="EMBL/GenBank/DDBJ databases">
        <authorList>
            <person name="Schelkunov M.I."/>
        </authorList>
    </citation>
    <scope>NUCLEOTIDE SEQUENCE</scope>
    <source>
        <strain evidence="4">Hsosn_3</strain>
        <tissue evidence="4">Leaf</tissue>
    </source>
</reference>
<keyword evidence="5" id="KW-1185">Reference proteome</keyword>
<dbReference type="AlphaFoldDB" id="A0AAD8I9V7"/>
<protein>
    <submittedName>
        <fullName evidence="4">Alpha-amylasesubtilisin inhibitor</fullName>
    </submittedName>
</protein>
<name>A0AAD8I9V7_9APIA</name>
<accession>A0AAD8I9V7</accession>
<keyword evidence="3" id="KW-0732">Signal</keyword>
<dbReference type="PANTHER" id="PTHR33107:SF81">
    <property type="entry name" value="TRYPSIN INHIBITOR A"/>
    <property type="match status" value="1"/>
</dbReference>
<organism evidence="4 5">
    <name type="scientific">Heracleum sosnowskyi</name>
    <dbReference type="NCBI Taxonomy" id="360622"/>
    <lineage>
        <taxon>Eukaryota</taxon>
        <taxon>Viridiplantae</taxon>
        <taxon>Streptophyta</taxon>
        <taxon>Embryophyta</taxon>
        <taxon>Tracheophyta</taxon>
        <taxon>Spermatophyta</taxon>
        <taxon>Magnoliopsida</taxon>
        <taxon>eudicotyledons</taxon>
        <taxon>Gunneridae</taxon>
        <taxon>Pentapetalae</taxon>
        <taxon>asterids</taxon>
        <taxon>campanulids</taxon>
        <taxon>Apiales</taxon>
        <taxon>Apiaceae</taxon>
        <taxon>Apioideae</taxon>
        <taxon>apioid superclade</taxon>
        <taxon>Tordylieae</taxon>
        <taxon>Tordyliinae</taxon>
        <taxon>Heracleum</taxon>
    </lineage>
</organism>
<proteinExistence type="inferred from homology"/>
<reference evidence="4" key="1">
    <citation type="submission" date="2023-02" db="EMBL/GenBank/DDBJ databases">
        <title>Genome of toxic invasive species Heracleum sosnowskyi carries increased number of genes despite the absence of recent whole-genome duplications.</title>
        <authorList>
            <person name="Schelkunov M."/>
            <person name="Shtratnikova V."/>
            <person name="Makarenko M."/>
            <person name="Klepikova A."/>
            <person name="Omelchenko D."/>
            <person name="Novikova G."/>
            <person name="Obukhova E."/>
            <person name="Bogdanov V."/>
            <person name="Penin A."/>
            <person name="Logacheva M."/>
        </authorList>
    </citation>
    <scope>NUCLEOTIDE SEQUENCE</scope>
    <source>
        <strain evidence="4">Hsosn_3</strain>
        <tissue evidence="4">Leaf</tissue>
    </source>
</reference>
<dbReference type="Proteomes" id="UP001237642">
    <property type="component" value="Unassembled WGS sequence"/>
</dbReference>
<dbReference type="EMBL" id="JAUIZM010000006">
    <property type="protein sequence ID" value="KAK1380652.1"/>
    <property type="molecule type" value="Genomic_DNA"/>
</dbReference>
<evidence type="ECO:0000256" key="2">
    <source>
        <dbReference type="ARBA" id="ARBA00023157"/>
    </source>
</evidence>
<evidence type="ECO:0000313" key="5">
    <source>
        <dbReference type="Proteomes" id="UP001237642"/>
    </source>
</evidence>
<keyword evidence="2" id="KW-1015">Disulfide bond</keyword>
<dbReference type="SMART" id="SM00452">
    <property type="entry name" value="STI"/>
    <property type="match status" value="1"/>
</dbReference>
<dbReference type="SUPFAM" id="SSF50386">
    <property type="entry name" value="STI-like"/>
    <property type="match status" value="1"/>
</dbReference>
<dbReference type="InterPro" id="IPR011065">
    <property type="entry name" value="Kunitz_inhibitor_STI-like_sf"/>
</dbReference>
<dbReference type="PANTHER" id="PTHR33107">
    <property type="entry name" value="KUNITZ TRYPSIN INHIBITOR 2"/>
    <property type="match status" value="1"/>
</dbReference>
<comment type="caution">
    <text evidence="4">The sequence shown here is derived from an EMBL/GenBank/DDBJ whole genome shotgun (WGS) entry which is preliminary data.</text>
</comment>
<feature type="signal peptide" evidence="3">
    <location>
        <begin position="1"/>
        <end position="20"/>
    </location>
</feature>
<dbReference type="Pfam" id="PF00197">
    <property type="entry name" value="Kunitz_legume"/>
    <property type="match status" value="1"/>
</dbReference>
<evidence type="ECO:0000256" key="3">
    <source>
        <dbReference type="SAM" id="SignalP"/>
    </source>
</evidence>
<sequence>MYAISFFYYSILILCSYCHCLDPGSFSAVLDIDGQELGATEKYYILPASHVRGNGGGLALSSRDGTCPHFVMQESHAQSNGHPVRLLPVNKVDGKISLSSDVNIVFHAATTCVQATGWKMGGVDAITGRRYVKSGALTGRPGASTVSNWFKVENEHGDGYKIVFCPSVCSFCKVVCGDVGVFDENGKKWLGLSDGYPHIVNFKKT</sequence>
<evidence type="ECO:0000313" key="4">
    <source>
        <dbReference type="EMBL" id="KAK1380652.1"/>
    </source>
</evidence>
<feature type="chain" id="PRO_5042280229" evidence="3">
    <location>
        <begin position="21"/>
        <end position="205"/>
    </location>
</feature>
<evidence type="ECO:0000256" key="1">
    <source>
        <dbReference type="ARBA" id="ARBA00005440"/>
    </source>
</evidence>
<dbReference type="InterPro" id="IPR002160">
    <property type="entry name" value="Prot_inh_Kunz-lg"/>
</dbReference>
<dbReference type="Gene3D" id="2.80.10.50">
    <property type="match status" value="1"/>
</dbReference>
<dbReference type="GO" id="GO:0004866">
    <property type="term" value="F:endopeptidase inhibitor activity"/>
    <property type="evidence" value="ECO:0007669"/>
    <property type="project" value="InterPro"/>
</dbReference>